<protein>
    <submittedName>
        <fullName evidence="2">Uncharacterized protein</fullName>
    </submittedName>
</protein>
<evidence type="ECO:0000256" key="1">
    <source>
        <dbReference type="SAM" id="Phobius"/>
    </source>
</evidence>
<sequence length="75" mass="8492">MDSCVGNEEGCKNGKRWEQDPDCHPYCPGTVMKKGYDNTAMRLMASIMIIFIITAIVILYVRRDLFFPGLTAESE</sequence>
<keyword evidence="1" id="KW-0812">Transmembrane</keyword>
<dbReference type="EMBL" id="MN740698">
    <property type="protein sequence ID" value="QHU08658.1"/>
    <property type="molecule type" value="Genomic_DNA"/>
</dbReference>
<name>A0A6C0JXQ2_9ZZZZ</name>
<evidence type="ECO:0000313" key="2">
    <source>
        <dbReference type="EMBL" id="QHU08658.1"/>
    </source>
</evidence>
<proteinExistence type="predicted"/>
<dbReference type="AlphaFoldDB" id="A0A6C0JXQ2"/>
<keyword evidence="1" id="KW-1133">Transmembrane helix</keyword>
<feature type="transmembrane region" description="Helical" evidence="1">
    <location>
        <begin position="40"/>
        <end position="61"/>
    </location>
</feature>
<organism evidence="2">
    <name type="scientific">viral metagenome</name>
    <dbReference type="NCBI Taxonomy" id="1070528"/>
    <lineage>
        <taxon>unclassified sequences</taxon>
        <taxon>metagenomes</taxon>
        <taxon>organismal metagenomes</taxon>
    </lineage>
</organism>
<keyword evidence="1" id="KW-0472">Membrane</keyword>
<accession>A0A6C0JXQ2</accession>
<reference evidence="2" key="1">
    <citation type="journal article" date="2020" name="Nature">
        <title>Giant virus diversity and host interactions through global metagenomics.</title>
        <authorList>
            <person name="Schulz F."/>
            <person name="Roux S."/>
            <person name="Paez-Espino D."/>
            <person name="Jungbluth S."/>
            <person name="Walsh D.A."/>
            <person name="Denef V.J."/>
            <person name="McMahon K.D."/>
            <person name="Konstantinidis K.T."/>
            <person name="Eloe-Fadrosh E.A."/>
            <person name="Kyrpides N.C."/>
            <person name="Woyke T."/>
        </authorList>
    </citation>
    <scope>NUCLEOTIDE SEQUENCE</scope>
    <source>
        <strain evidence="2">GVMAG-S-1063924-116</strain>
    </source>
</reference>